<accession>A0A4S8LHQ1</accession>
<dbReference type="Proteomes" id="UP000297245">
    <property type="component" value="Unassembled WGS sequence"/>
</dbReference>
<evidence type="ECO:0000313" key="2">
    <source>
        <dbReference type="EMBL" id="THU88313.1"/>
    </source>
</evidence>
<protein>
    <submittedName>
        <fullName evidence="2">Uncharacterized protein</fullName>
    </submittedName>
</protein>
<dbReference type="AlphaFoldDB" id="A0A4S8LHQ1"/>
<sequence length="281" mass="31385">MSSCVEPRKGRFTWNEVNPEDASFLADPRRGCSPHLYTEVVSTARASQVNYHFYLLVTGTAAGIYVDWGLLKSSINTQNDIYKGFNDKSDLLRAYRWYCLHYHRHTHDSEYDSFVYPFDSPPSSLVKYTSPSLPASVISSPIPSPTKGPSSKSRSASPVKVSSPKSHCQAAIDLFMLMGNAFHKEKPTPPLLKQQDKGKGKERATFRHWAVHSDSSCLITPDWVKAEVEYLRLVFQGNDSVVMFGTDDLEAATQVFQLASAAHNFDSAKLGAFHVNRSDDL</sequence>
<feature type="region of interest" description="Disordered" evidence="1">
    <location>
        <begin position="139"/>
        <end position="164"/>
    </location>
</feature>
<feature type="compositionally biased region" description="Low complexity" evidence="1">
    <location>
        <begin position="149"/>
        <end position="164"/>
    </location>
</feature>
<keyword evidence="3" id="KW-1185">Reference proteome</keyword>
<reference evidence="2 3" key="1">
    <citation type="journal article" date="2019" name="Nat. Ecol. Evol.">
        <title>Megaphylogeny resolves global patterns of mushroom evolution.</title>
        <authorList>
            <person name="Varga T."/>
            <person name="Krizsan K."/>
            <person name="Foldi C."/>
            <person name="Dima B."/>
            <person name="Sanchez-Garcia M."/>
            <person name="Sanchez-Ramirez S."/>
            <person name="Szollosi G.J."/>
            <person name="Szarkandi J.G."/>
            <person name="Papp V."/>
            <person name="Albert L."/>
            <person name="Andreopoulos W."/>
            <person name="Angelini C."/>
            <person name="Antonin V."/>
            <person name="Barry K.W."/>
            <person name="Bougher N.L."/>
            <person name="Buchanan P."/>
            <person name="Buyck B."/>
            <person name="Bense V."/>
            <person name="Catcheside P."/>
            <person name="Chovatia M."/>
            <person name="Cooper J."/>
            <person name="Damon W."/>
            <person name="Desjardin D."/>
            <person name="Finy P."/>
            <person name="Geml J."/>
            <person name="Haridas S."/>
            <person name="Hughes K."/>
            <person name="Justo A."/>
            <person name="Karasinski D."/>
            <person name="Kautmanova I."/>
            <person name="Kiss B."/>
            <person name="Kocsube S."/>
            <person name="Kotiranta H."/>
            <person name="LaButti K.M."/>
            <person name="Lechner B.E."/>
            <person name="Liimatainen K."/>
            <person name="Lipzen A."/>
            <person name="Lukacs Z."/>
            <person name="Mihaltcheva S."/>
            <person name="Morgado L.N."/>
            <person name="Niskanen T."/>
            <person name="Noordeloos M.E."/>
            <person name="Ohm R.A."/>
            <person name="Ortiz-Santana B."/>
            <person name="Ovrebo C."/>
            <person name="Racz N."/>
            <person name="Riley R."/>
            <person name="Savchenko A."/>
            <person name="Shiryaev A."/>
            <person name="Soop K."/>
            <person name="Spirin V."/>
            <person name="Szebenyi C."/>
            <person name="Tomsovsky M."/>
            <person name="Tulloss R.E."/>
            <person name="Uehling J."/>
            <person name="Grigoriev I.V."/>
            <person name="Vagvolgyi C."/>
            <person name="Papp T."/>
            <person name="Martin F.M."/>
            <person name="Miettinen O."/>
            <person name="Hibbett D.S."/>
            <person name="Nagy L.G."/>
        </authorList>
    </citation>
    <scope>NUCLEOTIDE SEQUENCE [LARGE SCALE GENOMIC DNA]</scope>
    <source>
        <strain evidence="2 3">CBS 962.96</strain>
    </source>
</reference>
<name>A0A4S8LHQ1_DENBC</name>
<gene>
    <name evidence="2" type="ORF">K435DRAFT_866393</name>
</gene>
<organism evidence="2 3">
    <name type="scientific">Dendrothele bispora (strain CBS 962.96)</name>
    <dbReference type="NCBI Taxonomy" id="1314807"/>
    <lineage>
        <taxon>Eukaryota</taxon>
        <taxon>Fungi</taxon>
        <taxon>Dikarya</taxon>
        <taxon>Basidiomycota</taxon>
        <taxon>Agaricomycotina</taxon>
        <taxon>Agaricomycetes</taxon>
        <taxon>Agaricomycetidae</taxon>
        <taxon>Agaricales</taxon>
        <taxon>Agaricales incertae sedis</taxon>
        <taxon>Dendrothele</taxon>
    </lineage>
</organism>
<evidence type="ECO:0000256" key="1">
    <source>
        <dbReference type="SAM" id="MobiDB-lite"/>
    </source>
</evidence>
<evidence type="ECO:0000313" key="3">
    <source>
        <dbReference type="Proteomes" id="UP000297245"/>
    </source>
</evidence>
<proteinExistence type="predicted"/>
<dbReference type="EMBL" id="ML179413">
    <property type="protein sequence ID" value="THU88313.1"/>
    <property type="molecule type" value="Genomic_DNA"/>
</dbReference>